<organism evidence="2 3">
    <name type="scientific">Intoshia linei</name>
    <dbReference type="NCBI Taxonomy" id="1819745"/>
    <lineage>
        <taxon>Eukaryota</taxon>
        <taxon>Metazoa</taxon>
        <taxon>Spiralia</taxon>
        <taxon>Lophotrochozoa</taxon>
        <taxon>Mesozoa</taxon>
        <taxon>Orthonectida</taxon>
        <taxon>Rhopaluridae</taxon>
        <taxon>Intoshia</taxon>
    </lineage>
</organism>
<feature type="domain" description="Elongation factor EFG" evidence="1">
    <location>
        <begin position="2"/>
        <end position="67"/>
    </location>
</feature>
<dbReference type="GO" id="GO:0042256">
    <property type="term" value="P:cytosolic ribosome assembly"/>
    <property type="evidence" value="ECO:0007669"/>
    <property type="project" value="TreeGrafter"/>
</dbReference>
<dbReference type="InterPro" id="IPR035647">
    <property type="entry name" value="EFG_III/V"/>
</dbReference>
<reference evidence="2 3" key="1">
    <citation type="submission" date="2016-04" db="EMBL/GenBank/DDBJ databases">
        <title>The genome of Intoshia linei affirms orthonectids as highly simplified spiralians.</title>
        <authorList>
            <person name="Mikhailov K.V."/>
            <person name="Slusarev G.S."/>
            <person name="Nikitin M.A."/>
            <person name="Logacheva M.D."/>
            <person name="Penin A."/>
            <person name="Aleoshin V."/>
            <person name="Panchin Y.V."/>
        </authorList>
    </citation>
    <scope>NUCLEOTIDE SEQUENCE [LARGE SCALE GENOMIC DNA]</scope>
    <source>
        <strain evidence="2">Intl2013</strain>
        <tissue evidence="2">Whole animal</tissue>
    </source>
</reference>
<protein>
    <recommendedName>
        <fullName evidence="1">Elongation factor EFG domain-containing protein</fullName>
    </recommendedName>
</protein>
<feature type="non-terminal residue" evidence="2">
    <location>
        <position position="1"/>
    </location>
</feature>
<dbReference type="InterPro" id="IPR000640">
    <property type="entry name" value="EFG_V-like"/>
</dbReference>
<dbReference type="Gene3D" id="3.30.70.240">
    <property type="match status" value="1"/>
</dbReference>
<dbReference type="AlphaFoldDB" id="A0A177AQB9"/>
<dbReference type="GO" id="GO:0003924">
    <property type="term" value="F:GTPase activity"/>
    <property type="evidence" value="ECO:0007669"/>
    <property type="project" value="TreeGrafter"/>
</dbReference>
<comment type="caution">
    <text evidence="2">The sequence shown here is derived from an EMBL/GenBank/DDBJ whole genome shotgun (WGS) entry which is preliminary data.</text>
</comment>
<dbReference type="EMBL" id="LWCA01002032">
    <property type="protein sequence ID" value="OAF64196.1"/>
    <property type="molecule type" value="Genomic_DNA"/>
</dbReference>
<evidence type="ECO:0000313" key="2">
    <source>
        <dbReference type="EMBL" id="OAF64196.1"/>
    </source>
</evidence>
<dbReference type="Pfam" id="PF00679">
    <property type="entry name" value="EFG_C"/>
    <property type="match status" value="1"/>
</dbReference>
<dbReference type="GO" id="GO:0005829">
    <property type="term" value="C:cytosol"/>
    <property type="evidence" value="ECO:0007669"/>
    <property type="project" value="TreeGrafter"/>
</dbReference>
<dbReference type="GO" id="GO:0043022">
    <property type="term" value="F:ribosome binding"/>
    <property type="evidence" value="ECO:0007669"/>
    <property type="project" value="TreeGrafter"/>
</dbReference>
<dbReference type="GO" id="GO:1990904">
    <property type="term" value="C:ribonucleoprotein complex"/>
    <property type="evidence" value="ECO:0007669"/>
    <property type="project" value="TreeGrafter"/>
</dbReference>
<dbReference type="PANTHER" id="PTHR42908">
    <property type="entry name" value="TRANSLATION ELONGATION FACTOR-RELATED"/>
    <property type="match status" value="1"/>
</dbReference>
<dbReference type="OrthoDB" id="364892at2759"/>
<dbReference type="PANTHER" id="PTHR42908:SF3">
    <property type="entry name" value="ELONGATION FACTOR-LIKE GTPASE 1"/>
    <property type="match status" value="1"/>
</dbReference>
<dbReference type="SUPFAM" id="SSF54980">
    <property type="entry name" value="EF-G C-terminal domain-like"/>
    <property type="match status" value="1"/>
</dbReference>
<dbReference type="Proteomes" id="UP000078046">
    <property type="component" value="Unassembled WGS sequence"/>
</dbReference>
<sequence length="124" mass="14192">KAINVIKKRNGTIISTDLRIYSYNIHQIVAEIPAVDSYGIFNDLKSETSGAACGNLKFYRWKTLAKSPFWKPSTDDELEHYGETSDFVNVVTTYVNSVRKRKGLYINEQIIQDADKQRTLSKNK</sequence>
<name>A0A177AQB9_9BILA</name>
<keyword evidence="3" id="KW-1185">Reference proteome</keyword>
<evidence type="ECO:0000313" key="3">
    <source>
        <dbReference type="Proteomes" id="UP000078046"/>
    </source>
</evidence>
<proteinExistence type="predicted"/>
<evidence type="ECO:0000259" key="1">
    <source>
        <dbReference type="Pfam" id="PF00679"/>
    </source>
</evidence>
<gene>
    <name evidence="2" type="ORF">A3Q56_08099</name>
</gene>
<accession>A0A177AQB9</accession>